<evidence type="ECO:0000313" key="8">
    <source>
        <dbReference type="EMBL" id="QFJ54998.1"/>
    </source>
</evidence>
<dbReference type="PANTHER" id="PTHR43787">
    <property type="entry name" value="FEMO COFACTOR BIOSYNTHESIS PROTEIN NIFB-RELATED"/>
    <property type="match status" value="1"/>
</dbReference>
<evidence type="ECO:0000256" key="1">
    <source>
        <dbReference type="ARBA" id="ARBA00001966"/>
    </source>
</evidence>
<accession>A0A5P6VRQ5</accession>
<keyword evidence="3" id="KW-0949">S-adenosyl-L-methionine</keyword>
<dbReference type="CDD" id="cd01335">
    <property type="entry name" value="Radical_SAM"/>
    <property type="match status" value="1"/>
</dbReference>
<dbReference type="GO" id="GO:0046872">
    <property type="term" value="F:metal ion binding"/>
    <property type="evidence" value="ECO:0007669"/>
    <property type="project" value="UniProtKB-KW"/>
</dbReference>
<dbReference type="InterPro" id="IPR058240">
    <property type="entry name" value="rSAM_sf"/>
</dbReference>
<keyword evidence="2" id="KW-0004">4Fe-4S</keyword>
<dbReference type="Pfam" id="PF04055">
    <property type="entry name" value="Radical_SAM"/>
    <property type="match status" value="1"/>
</dbReference>
<dbReference type="GO" id="GO:0003824">
    <property type="term" value="F:catalytic activity"/>
    <property type="evidence" value="ECO:0007669"/>
    <property type="project" value="InterPro"/>
</dbReference>
<dbReference type="Gene3D" id="3.40.50.720">
    <property type="entry name" value="NAD(P)-binding Rossmann-like Domain"/>
    <property type="match status" value="1"/>
</dbReference>
<keyword evidence="4" id="KW-0479">Metal-binding</keyword>
<evidence type="ECO:0000256" key="2">
    <source>
        <dbReference type="ARBA" id="ARBA00022485"/>
    </source>
</evidence>
<dbReference type="InterPro" id="IPR007197">
    <property type="entry name" value="rSAM"/>
</dbReference>
<dbReference type="PANTHER" id="PTHR43787:SF10">
    <property type="entry name" value="COFACTOR MODIFYING PROTEIN"/>
    <property type="match status" value="1"/>
</dbReference>
<dbReference type="InterPro" id="IPR013785">
    <property type="entry name" value="Aldolase_TIM"/>
</dbReference>
<reference evidence="9" key="1">
    <citation type="submission" date="2019-08" db="EMBL/GenBank/DDBJ databases">
        <title>Complete Genome Sequence of the Polysaccharide-Degrading Rumen Bacterium Pseudobutyrivibrio xylanivorans MA3014.</title>
        <authorList>
            <person name="Palevich N."/>
            <person name="Maclean P.H."/>
            <person name="Kelly W.J."/>
            <person name="Leahy S.C."/>
            <person name="Rakonjac J."/>
            <person name="Attwood G.T."/>
        </authorList>
    </citation>
    <scope>NUCLEOTIDE SEQUENCE [LARGE SCALE GENOMIC DNA]</scope>
    <source>
        <strain evidence="9">MA3014</strain>
    </source>
</reference>
<dbReference type="AlphaFoldDB" id="A0A5P6VRQ5"/>
<proteinExistence type="predicted"/>
<protein>
    <submittedName>
        <fullName evidence="8">Radical SAM protein</fullName>
    </submittedName>
</protein>
<evidence type="ECO:0000256" key="4">
    <source>
        <dbReference type="ARBA" id="ARBA00022723"/>
    </source>
</evidence>
<dbReference type="SFLD" id="SFLDS00029">
    <property type="entry name" value="Radical_SAM"/>
    <property type="match status" value="1"/>
</dbReference>
<dbReference type="OrthoDB" id="9805809at2"/>
<feature type="domain" description="Radical SAM core" evidence="7">
    <location>
        <begin position="146"/>
        <end position="352"/>
    </location>
</feature>
<evidence type="ECO:0000256" key="6">
    <source>
        <dbReference type="ARBA" id="ARBA00023014"/>
    </source>
</evidence>
<dbReference type="GO" id="GO:0051539">
    <property type="term" value="F:4 iron, 4 sulfur cluster binding"/>
    <property type="evidence" value="ECO:0007669"/>
    <property type="project" value="UniProtKB-KW"/>
</dbReference>
<evidence type="ECO:0000259" key="7">
    <source>
        <dbReference type="PROSITE" id="PS51918"/>
    </source>
</evidence>
<name>A0A5P6VRQ5_PSEXY</name>
<gene>
    <name evidence="8" type="ORF">FXF36_09050</name>
</gene>
<keyword evidence="6" id="KW-0411">Iron-sulfur</keyword>
<dbReference type="EMBL" id="CP043028">
    <property type="protein sequence ID" value="QFJ54998.1"/>
    <property type="molecule type" value="Genomic_DNA"/>
</dbReference>
<dbReference type="RefSeq" id="WP_151623451.1">
    <property type="nucleotide sequence ID" value="NZ_CP043028.1"/>
</dbReference>
<evidence type="ECO:0000313" key="9">
    <source>
        <dbReference type="Proteomes" id="UP000327030"/>
    </source>
</evidence>
<evidence type="ECO:0000256" key="5">
    <source>
        <dbReference type="ARBA" id="ARBA00023004"/>
    </source>
</evidence>
<comment type="cofactor">
    <cofactor evidence="1">
        <name>[4Fe-4S] cluster</name>
        <dbReference type="ChEBI" id="CHEBI:49883"/>
    </cofactor>
</comment>
<dbReference type="CDD" id="cd21109">
    <property type="entry name" value="SPASM"/>
    <property type="match status" value="1"/>
</dbReference>
<dbReference type="Gene3D" id="3.20.20.70">
    <property type="entry name" value="Aldolase class I"/>
    <property type="match status" value="1"/>
</dbReference>
<dbReference type="SUPFAM" id="SSF102114">
    <property type="entry name" value="Radical SAM enzymes"/>
    <property type="match status" value="1"/>
</dbReference>
<organism evidence="8 9">
    <name type="scientific">Pseudobutyrivibrio xylanivorans</name>
    <dbReference type="NCBI Taxonomy" id="185007"/>
    <lineage>
        <taxon>Bacteria</taxon>
        <taxon>Bacillati</taxon>
        <taxon>Bacillota</taxon>
        <taxon>Clostridia</taxon>
        <taxon>Lachnospirales</taxon>
        <taxon>Lachnospiraceae</taxon>
        <taxon>Pseudobutyrivibrio</taxon>
    </lineage>
</organism>
<dbReference type="Proteomes" id="UP000327030">
    <property type="component" value="Chromosome 1"/>
</dbReference>
<keyword evidence="5" id="KW-0408">Iron</keyword>
<dbReference type="PROSITE" id="PS51918">
    <property type="entry name" value="RADICAL_SAM"/>
    <property type="match status" value="1"/>
</dbReference>
<dbReference type="KEGG" id="pxv:FXF36_09050"/>
<evidence type="ECO:0000256" key="3">
    <source>
        <dbReference type="ARBA" id="ARBA00022691"/>
    </source>
</evidence>
<sequence length="408" mass="47600">MVVIFGAGKKGEELVNKYYKEKDVVFYDNDRRKWNHYVNDIQVVTLNKLQELVSKKENKFVISVKNDSMLAFVKELDIKGETYLYENNELQPIDLSEILFNYDNALIVGETNLEKYKTRMNEFKEQGKIKAYEHAKEFIEFKKNNICTPDISSIELTNNCNLKCPNCPNSVLSFHKGYISDDVFEEALKYIPPYKDDTIAVHCMGEPLLHPKLLCYLERLAEIGANICISTNGLLLDNKVGKELLECLSKVDKSIIYISFHTKESVQKWFQFLELFNSFQRKNGIVFYGQVLEHNIEDAYEWLKELGINNPKTHPYIRHITSHSWGGNVESRRTEYSEIEVNNRIRNCYYLRKRKIAVMWDGSLRGCCFDSNATQKCGNIFNFSESTINPHGYELCKYCDPDWITGYQ</sequence>